<dbReference type="AlphaFoldDB" id="N1SC36"/>
<dbReference type="HOGENOM" id="CLU_882907_0_0_1"/>
<evidence type="ECO:0000313" key="4">
    <source>
        <dbReference type="Proteomes" id="UP000016929"/>
    </source>
</evidence>
<organism evidence="3 4">
    <name type="scientific">Fusarium oxysporum f. sp. cubense (strain race 4)</name>
    <name type="common">Panama disease fungus</name>
    <dbReference type="NCBI Taxonomy" id="2502994"/>
    <lineage>
        <taxon>Eukaryota</taxon>
        <taxon>Fungi</taxon>
        <taxon>Dikarya</taxon>
        <taxon>Ascomycota</taxon>
        <taxon>Pezizomycotina</taxon>
        <taxon>Sordariomycetes</taxon>
        <taxon>Hypocreomycetidae</taxon>
        <taxon>Hypocreales</taxon>
        <taxon>Nectriaceae</taxon>
        <taxon>Fusarium</taxon>
        <taxon>Fusarium oxysporum species complex</taxon>
    </lineage>
</organism>
<reference evidence="4" key="2">
    <citation type="journal article" date="2014" name="PLoS ONE">
        <title>Genome and Transcriptome Analysis of the Fungal Pathogen Fusarium oxysporum f. sp. cubense Causing Banana Vascular Wilt Disease.</title>
        <authorList>
            <person name="Guo L."/>
            <person name="Han L."/>
            <person name="Yang L."/>
            <person name="Zeng H."/>
            <person name="Fan D."/>
            <person name="Zhu Y."/>
            <person name="Feng Y."/>
            <person name="Wang G."/>
            <person name="Peng C."/>
            <person name="Jiang X."/>
            <person name="Zhou D."/>
            <person name="Ni P."/>
            <person name="Liang C."/>
            <person name="Liu L."/>
            <person name="Wang J."/>
            <person name="Mao C."/>
            <person name="Fang X."/>
            <person name="Peng M."/>
            <person name="Huang J."/>
        </authorList>
    </citation>
    <scope>NUCLEOTIDE SEQUENCE [LARGE SCALE GENOMIC DNA]</scope>
    <source>
        <strain evidence="4">race 4</strain>
    </source>
</reference>
<protein>
    <submittedName>
        <fullName evidence="3">Vegetative incompatibility protein HET-E-1</fullName>
    </submittedName>
</protein>
<evidence type="ECO:0000313" key="3">
    <source>
        <dbReference type="EMBL" id="EMT74560.1"/>
    </source>
</evidence>
<evidence type="ECO:0000259" key="2">
    <source>
        <dbReference type="Pfam" id="PF24883"/>
    </source>
</evidence>
<keyword evidence="4" id="KW-1185">Reference proteome</keyword>
<dbReference type="OrthoDB" id="538223at2759"/>
<dbReference type="STRING" id="1229665.N1SC36"/>
<dbReference type="InterPro" id="IPR056884">
    <property type="entry name" value="NPHP3-like_N"/>
</dbReference>
<reference evidence="4" key="1">
    <citation type="submission" date="2012-09" db="EMBL/GenBank/DDBJ databases">
        <title>Genome sequencing and comparative transcriptomics of race 1 and race 4 of banana pathogen: Fusarium oxysporum f. sp. cubense.</title>
        <authorList>
            <person name="Fang X."/>
            <person name="Huang J."/>
        </authorList>
    </citation>
    <scope>NUCLEOTIDE SEQUENCE [LARGE SCALE GENOMIC DNA]</scope>
    <source>
        <strain evidence="4">race 4</strain>
    </source>
</reference>
<accession>N1SC36</accession>
<dbReference type="PANTHER" id="PTHR10039:SF16">
    <property type="entry name" value="GPI INOSITOL-DEACYLASE"/>
    <property type="match status" value="1"/>
</dbReference>
<name>N1SC36_FUSC4</name>
<keyword evidence="1" id="KW-0677">Repeat</keyword>
<sequence length="315" mass="36168">MLLCGIIDELKKERDNCLSYFFCQATEEKLSNATAVLRGLIYLLVVQQPSLIWHVREKHDHAGRSLFEDSNAWYALRGILIAILKDPALKGTVIIIDALDECVTGLPELLKFIIEQSSLTSRVKWIVSSRNWQDIEEKLGRTKQKVRLQLELNQDSISKAVDIYIGCKVKELADLKNYDKETRDAVQRHLVGNADEVNDILRDNGNVHGFIQEKYLYWLECLGLLRSMSEGVKAVHKLEALVKNAEAQQLTKLLRDARRFILSNRRPIEIAPLQAYTSALVFSPEHSLIRELFKKEEPGWMILKPRMEADWNACL</sequence>
<proteinExistence type="predicted"/>
<dbReference type="Proteomes" id="UP000016929">
    <property type="component" value="Unassembled WGS sequence"/>
</dbReference>
<gene>
    <name evidence="3" type="ORF">FOC4_g10000205</name>
</gene>
<feature type="domain" description="Nephrocystin 3-like N-terminal" evidence="2">
    <location>
        <begin position="2"/>
        <end position="130"/>
    </location>
</feature>
<dbReference type="EMBL" id="KB726192">
    <property type="protein sequence ID" value="EMT74560.1"/>
    <property type="molecule type" value="Genomic_DNA"/>
</dbReference>
<dbReference type="Pfam" id="PF24883">
    <property type="entry name" value="NPHP3_N"/>
    <property type="match status" value="1"/>
</dbReference>
<evidence type="ECO:0000256" key="1">
    <source>
        <dbReference type="ARBA" id="ARBA00022737"/>
    </source>
</evidence>
<dbReference type="PANTHER" id="PTHR10039">
    <property type="entry name" value="AMELOGENIN"/>
    <property type="match status" value="1"/>
</dbReference>